<dbReference type="EMBL" id="CM055099">
    <property type="protein sequence ID" value="KAJ7545766.1"/>
    <property type="molecule type" value="Genomic_DNA"/>
</dbReference>
<protein>
    <submittedName>
        <fullName evidence="1">Uncharacterized protein</fullName>
    </submittedName>
</protein>
<keyword evidence="2" id="KW-1185">Reference proteome</keyword>
<proteinExistence type="predicted"/>
<comment type="caution">
    <text evidence="1">The sequence shown here is derived from an EMBL/GenBank/DDBJ whole genome shotgun (WGS) entry which is preliminary data.</text>
</comment>
<sequence>MARLGCSNANRGGSRAITIHVYVLVLVLVVCGQLAAWAKAQQGGGLPTLSPEELQKLLADVKQAGYNDAGLMIEALSSNIPSQTTLLIPTDAAISAYLRGSDIRSQVGLPRLLQYHVVTKLLPFQALSRIPAGQRLPTLLSGYSVVVTDNRTGSYKVDNALVAKPNLCINTTTLACHGIDSILDLKYGRADISGPLPPPLTAPPLLAPLFAPTPGGPAIIPPVLTPLLAPGILLPPVSSPPEVPGPEGAQPPSAAFSLKGEHPCMQQMMFLALLGWCTFWLL</sequence>
<reference evidence="2" key="1">
    <citation type="journal article" date="2024" name="Proc. Natl. Acad. Sci. U.S.A.">
        <title>Extraordinary preservation of gene collinearity over three hundred million years revealed in homosporous lycophytes.</title>
        <authorList>
            <person name="Li C."/>
            <person name="Wickell D."/>
            <person name="Kuo L.Y."/>
            <person name="Chen X."/>
            <person name="Nie B."/>
            <person name="Liao X."/>
            <person name="Peng D."/>
            <person name="Ji J."/>
            <person name="Jenkins J."/>
            <person name="Williams M."/>
            <person name="Shu S."/>
            <person name="Plott C."/>
            <person name="Barry K."/>
            <person name="Rajasekar S."/>
            <person name="Grimwood J."/>
            <person name="Han X."/>
            <person name="Sun S."/>
            <person name="Hou Z."/>
            <person name="He W."/>
            <person name="Dai G."/>
            <person name="Sun C."/>
            <person name="Schmutz J."/>
            <person name="Leebens-Mack J.H."/>
            <person name="Li F.W."/>
            <person name="Wang L."/>
        </authorList>
    </citation>
    <scope>NUCLEOTIDE SEQUENCE [LARGE SCALE GENOMIC DNA]</scope>
    <source>
        <strain evidence="2">cv. PW_Plant_1</strain>
    </source>
</reference>
<gene>
    <name evidence="1" type="ORF">O6H91_08G009300</name>
</gene>
<evidence type="ECO:0000313" key="1">
    <source>
        <dbReference type="EMBL" id="KAJ7545766.1"/>
    </source>
</evidence>
<name>A0ACC2CUW3_DIPCM</name>
<evidence type="ECO:0000313" key="2">
    <source>
        <dbReference type="Proteomes" id="UP001162992"/>
    </source>
</evidence>
<dbReference type="Proteomes" id="UP001162992">
    <property type="component" value="Chromosome 8"/>
</dbReference>
<organism evidence="1 2">
    <name type="scientific">Diphasiastrum complanatum</name>
    <name type="common">Issler's clubmoss</name>
    <name type="synonym">Lycopodium complanatum</name>
    <dbReference type="NCBI Taxonomy" id="34168"/>
    <lineage>
        <taxon>Eukaryota</taxon>
        <taxon>Viridiplantae</taxon>
        <taxon>Streptophyta</taxon>
        <taxon>Embryophyta</taxon>
        <taxon>Tracheophyta</taxon>
        <taxon>Lycopodiopsida</taxon>
        <taxon>Lycopodiales</taxon>
        <taxon>Lycopodiaceae</taxon>
        <taxon>Lycopodioideae</taxon>
        <taxon>Diphasiastrum</taxon>
    </lineage>
</organism>
<accession>A0ACC2CUW3</accession>